<dbReference type="SUPFAM" id="SSF55961">
    <property type="entry name" value="Bet v1-like"/>
    <property type="match status" value="1"/>
</dbReference>
<dbReference type="OrthoDB" id="6624781at2"/>
<dbReference type="EMBL" id="PDCN02000009">
    <property type="protein sequence ID" value="PIB75587.1"/>
    <property type="molecule type" value="Genomic_DNA"/>
</dbReference>
<dbReference type="Pfam" id="PF10604">
    <property type="entry name" value="Polyketide_cyc2"/>
    <property type="match status" value="1"/>
</dbReference>
<gene>
    <name evidence="1" type="ORF">CQY22_009220</name>
</gene>
<dbReference type="InterPro" id="IPR019587">
    <property type="entry name" value="Polyketide_cyclase/dehydratase"/>
</dbReference>
<organism evidence="1 2">
    <name type="scientific">Mycolicibacterium brumae</name>
    <dbReference type="NCBI Taxonomy" id="85968"/>
    <lineage>
        <taxon>Bacteria</taxon>
        <taxon>Bacillati</taxon>
        <taxon>Actinomycetota</taxon>
        <taxon>Actinomycetes</taxon>
        <taxon>Mycobacteriales</taxon>
        <taxon>Mycobacteriaceae</taxon>
        <taxon>Mycolicibacterium</taxon>
    </lineage>
</organism>
<dbReference type="InterPro" id="IPR023393">
    <property type="entry name" value="START-like_dom_sf"/>
</dbReference>
<dbReference type="Proteomes" id="UP000230551">
    <property type="component" value="Unassembled WGS sequence"/>
</dbReference>
<accession>A0A2G5PBE0</accession>
<comment type="caution">
    <text evidence="1">The sequence shown here is derived from an EMBL/GenBank/DDBJ whole genome shotgun (WGS) entry which is preliminary data.</text>
</comment>
<dbReference type="AlphaFoldDB" id="A0A2G5PBE0"/>
<dbReference type="STRING" id="85968.GCA_900073015_01263"/>
<evidence type="ECO:0000313" key="1">
    <source>
        <dbReference type="EMBL" id="PIB75587.1"/>
    </source>
</evidence>
<name>A0A2G5PBE0_9MYCO</name>
<sequence length="156" mass="17132">MSPEQISATRNIPAPAADIFAILADPARHHDTEPSDWVREAVDAEPITAVGQTFNMNMYLQQIGGAYVMENLVSVFEPDRAIAWRPGMVGPDGTATPGGWQWRYDLTPGDGETEVTLTYDWSEATPEARANVPQWPPFPQSYLEKSLAALERAATS</sequence>
<keyword evidence="2" id="KW-1185">Reference proteome</keyword>
<reference evidence="1 2" key="1">
    <citation type="journal article" date="2017" name="Infect. Genet. Evol.">
        <title>The new phylogeny of the genus Mycobacterium: The old and the news.</title>
        <authorList>
            <person name="Tortoli E."/>
            <person name="Fedrizzi T."/>
            <person name="Meehan C.J."/>
            <person name="Trovato A."/>
            <person name="Grottola A."/>
            <person name="Giacobazzi E."/>
            <person name="Serpini G.F."/>
            <person name="Tagliazucchi S."/>
            <person name="Fabio A."/>
            <person name="Bettua C."/>
            <person name="Bertorelli R."/>
            <person name="Frascaro F."/>
            <person name="De Sanctis V."/>
            <person name="Pecorari M."/>
            <person name="Jousson O."/>
            <person name="Segata N."/>
            <person name="Cirillo D.M."/>
        </authorList>
    </citation>
    <scope>NUCLEOTIDE SEQUENCE [LARGE SCALE GENOMIC DNA]</scope>
    <source>
        <strain evidence="1 2">CIP1034565</strain>
    </source>
</reference>
<dbReference type="RefSeq" id="WP_090587559.1">
    <property type="nucleotide sequence ID" value="NZ_CP104302.1"/>
</dbReference>
<evidence type="ECO:0000313" key="2">
    <source>
        <dbReference type="Proteomes" id="UP000230551"/>
    </source>
</evidence>
<proteinExistence type="predicted"/>
<dbReference type="Gene3D" id="3.30.530.20">
    <property type="match status" value="1"/>
</dbReference>
<protein>
    <submittedName>
        <fullName evidence="1">ATPase</fullName>
    </submittedName>
</protein>